<dbReference type="InterPro" id="IPR029044">
    <property type="entry name" value="Nucleotide-diphossugar_trans"/>
</dbReference>
<reference evidence="4 5" key="1">
    <citation type="submission" date="2019-06" db="EMBL/GenBank/DDBJ databases">
        <title>Whole genome sequence for Rhodospirillaceae sp. R148.</title>
        <authorList>
            <person name="Wang G."/>
        </authorList>
    </citation>
    <scope>NUCLEOTIDE SEQUENCE [LARGE SCALE GENOMIC DNA]</scope>
    <source>
        <strain evidence="4 5">R148</strain>
    </source>
</reference>
<dbReference type="PANTHER" id="PTHR43584">
    <property type="entry name" value="NUCLEOTIDYL TRANSFERASE"/>
    <property type="match status" value="1"/>
</dbReference>
<evidence type="ECO:0000256" key="2">
    <source>
        <dbReference type="ARBA" id="ARBA00022695"/>
    </source>
</evidence>
<dbReference type="CDD" id="cd06422">
    <property type="entry name" value="NTP_transferase_like_1"/>
    <property type="match status" value="1"/>
</dbReference>
<comment type="caution">
    <text evidence="4">The sequence shown here is derived from an EMBL/GenBank/DDBJ whole genome shotgun (WGS) entry which is preliminary data.</text>
</comment>
<evidence type="ECO:0000313" key="4">
    <source>
        <dbReference type="EMBL" id="TQV76191.1"/>
    </source>
</evidence>
<organism evidence="4 5">
    <name type="scientific">Denitrobaculum tricleocarpae</name>
    <dbReference type="NCBI Taxonomy" id="2591009"/>
    <lineage>
        <taxon>Bacteria</taxon>
        <taxon>Pseudomonadati</taxon>
        <taxon>Pseudomonadota</taxon>
        <taxon>Alphaproteobacteria</taxon>
        <taxon>Rhodospirillales</taxon>
        <taxon>Rhodospirillaceae</taxon>
        <taxon>Denitrobaculum</taxon>
    </lineage>
</organism>
<dbReference type="Pfam" id="PF00483">
    <property type="entry name" value="NTP_transferase"/>
    <property type="match status" value="1"/>
</dbReference>
<dbReference type="GO" id="GO:0016779">
    <property type="term" value="F:nucleotidyltransferase activity"/>
    <property type="evidence" value="ECO:0007669"/>
    <property type="project" value="UniProtKB-KW"/>
</dbReference>
<evidence type="ECO:0000313" key="5">
    <source>
        <dbReference type="Proteomes" id="UP000315252"/>
    </source>
</evidence>
<keyword evidence="2" id="KW-0548">Nucleotidyltransferase</keyword>
<dbReference type="InterPro" id="IPR050065">
    <property type="entry name" value="GlmU-like"/>
</dbReference>
<dbReference type="PANTHER" id="PTHR43584:SF8">
    <property type="entry name" value="N-ACETYLMURAMATE ALPHA-1-PHOSPHATE URIDYLYLTRANSFERASE"/>
    <property type="match status" value="1"/>
</dbReference>
<sequence length="245" mass="27410">MTTEIPKRAMVLAAGLGTRMKMLTENLPKPLVEVSGQAMLDTILDRVEAAGIQEVVINLHYLGEQIVAHLEGRPSPKILYSREEELLETGGGVKKALPLLGEDPFFVTNGDVCWLDGYASALERLAEQWNEGEMDGLLLLHPTVYAFGYDGVGDFHMDAAGRISRRKERGVAPFIYAGIQILHPRFFDDAPDGPFSLNLLYDRAIENERLFGIRHDGEWFHIGTPEQLRETEWALKELSFSSVQT</sequence>
<feature type="domain" description="Nucleotidyl transferase" evidence="3">
    <location>
        <begin position="9"/>
        <end position="149"/>
    </location>
</feature>
<dbReference type="EMBL" id="VHSH01000008">
    <property type="protein sequence ID" value="TQV76191.1"/>
    <property type="molecule type" value="Genomic_DNA"/>
</dbReference>
<dbReference type="OrthoDB" id="9788272at2"/>
<dbReference type="Gene3D" id="3.90.550.10">
    <property type="entry name" value="Spore Coat Polysaccharide Biosynthesis Protein SpsA, Chain A"/>
    <property type="match status" value="1"/>
</dbReference>
<gene>
    <name evidence="4" type="ORF">FKG95_21375</name>
</gene>
<dbReference type="RefSeq" id="WP_142898454.1">
    <property type="nucleotide sequence ID" value="NZ_ML660059.1"/>
</dbReference>
<keyword evidence="1 4" id="KW-0808">Transferase</keyword>
<dbReference type="Proteomes" id="UP000315252">
    <property type="component" value="Unassembled WGS sequence"/>
</dbReference>
<proteinExistence type="predicted"/>
<dbReference type="AlphaFoldDB" id="A0A545TGE0"/>
<evidence type="ECO:0000256" key="1">
    <source>
        <dbReference type="ARBA" id="ARBA00022679"/>
    </source>
</evidence>
<dbReference type="InterPro" id="IPR005835">
    <property type="entry name" value="NTP_transferase_dom"/>
</dbReference>
<dbReference type="SUPFAM" id="SSF53448">
    <property type="entry name" value="Nucleotide-diphospho-sugar transferases"/>
    <property type="match status" value="1"/>
</dbReference>
<name>A0A545TGE0_9PROT</name>
<accession>A0A545TGE0</accession>
<keyword evidence="5" id="KW-1185">Reference proteome</keyword>
<protein>
    <submittedName>
        <fullName evidence="4">Nucleotidyltransferase family protein</fullName>
    </submittedName>
</protein>
<evidence type="ECO:0000259" key="3">
    <source>
        <dbReference type="Pfam" id="PF00483"/>
    </source>
</evidence>